<keyword evidence="2" id="KW-1185">Reference proteome</keyword>
<dbReference type="AlphaFoldDB" id="A0A392RIF5"/>
<sequence length="58" mass="6190">FCPRGEEDYGAVSCPAVESVLEEDTSGECCRGKEEILTMQQLVGVPESGEYGATDLTC</sequence>
<dbReference type="EMBL" id="LXQA010228469">
    <property type="protein sequence ID" value="MCI35922.1"/>
    <property type="molecule type" value="Genomic_DNA"/>
</dbReference>
<accession>A0A392RIF5</accession>
<comment type="caution">
    <text evidence="1">The sequence shown here is derived from an EMBL/GenBank/DDBJ whole genome shotgun (WGS) entry which is preliminary data.</text>
</comment>
<feature type="non-terminal residue" evidence="1">
    <location>
        <position position="1"/>
    </location>
</feature>
<evidence type="ECO:0000313" key="1">
    <source>
        <dbReference type="EMBL" id="MCI35922.1"/>
    </source>
</evidence>
<proteinExistence type="predicted"/>
<name>A0A392RIF5_9FABA</name>
<reference evidence="1 2" key="1">
    <citation type="journal article" date="2018" name="Front. Plant Sci.">
        <title>Red Clover (Trifolium pratense) and Zigzag Clover (T. medium) - A Picture of Genomic Similarities and Differences.</title>
        <authorList>
            <person name="Dluhosova J."/>
            <person name="Istvanek J."/>
            <person name="Nedelnik J."/>
            <person name="Repkova J."/>
        </authorList>
    </citation>
    <scope>NUCLEOTIDE SEQUENCE [LARGE SCALE GENOMIC DNA]</scope>
    <source>
        <strain evidence="2">cv. 10/8</strain>
        <tissue evidence="1">Leaf</tissue>
    </source>
</reference>
<organism evidence="1 2">
    <name type="scientific">Trifolium medium</name>
    <dbReference type="NCBI Taxonomy" id="97028"/>
    <lineage>
        <taxon>Eukaryota</taxon>
        <taxon>Viridiplantae</taxon>
        <taxon>Streptophyta</taxon>
        <taxon>Embryophyta</taxon>
        <taxon>Tracheophyta</taxon>
        <taxon>Spermatophyta</taxon>
        <taxon>Magnoliopsida</taxon>
        <taxon>eudicotyledons</taxon>
        <taxon>Gunneridae</taxon>
        <taxon>Pentapetalae</taxon>
        <taxon>rosids</taxon>
        <taxon>fabids</taxon>
        <taxon>Fabales</taxon>
        <taxon>Fabaceae</taxon>
        <taxon>Papilionoideae</taxon>
        <taxon>50 kb inversion clade</taxon>
        <taxon>NPAAA clade</taxon>
        <taxon>Hologalegina</taxon>
        <taxon>IRL clade</taxon>
        <taxon>Trifolieae</taxon>
        <taxon>Trifolium</taxon>
    </lineage>
</organism>
<dbReference type="Proteomes" id="UP000265520">
    <property type="component" value="Unassembled WGS sequence"/>
</dbReference>
<evidence type="ECO:0000313" key="2">
    <source>
        <dbReference type="Proteomes" id="UP000265520"/>
    </source>
</evidence>
<protein>
    <submittedName>
        <fullName evidence="1">Uncharacterized protein</fullName>
    </submittedName>
</protein>